<evidence type="ECO:0000256" key="6">
    <source>
        <dbReference type="ARBA" id="ARBA00022692"/>
    </source>
</evidence>
<dbReference type="Pfam" id="PF03544">
    <property type="entry name" value="TonB_C"/>
    <property type="match status" value="1"/>
</dbReference>
<gene>
    <name evidence="13" type="ORF">ABR189_16530</name>
</gene>
<evidence type="ECO:0000256" key="5">
    <source>
        <dbReference type="ARBA" id="ARBA00022519"/>
    </source>
</evidence>
<dbReference type="PANTHER" id="PTHR33446:SF2">
    <property type="entry name" value="PROTEIN TONB"/>
    <property type="match status" value="1"/>
</dbReference>
<feature type="compositionally biased region" description="Low complexity" evidence="10">
    <location>
        <begin position="141"/>
        <end position="154"/>
    </location>
</feature>
<feature type="region of interest" description="Disordered" evidence="10">
    <location>
        <begin position="134"/>
        <end position="157"/>
    </location>
</feature>
<feature type="domain" description="TonB C-terminal" evidence="12">
    <location>
        <begin position="424"/>
        <end position="512"/>
    </location>
</feature>
<evidence type="ECO:0000256" key="1">
    <source>
        <dbReference type="ARBA" id="ARBA00004383"/>
    </source>
</evidence>
<feature type="region of interest" description="Disordered" evidence="10">
    <location>
        <begin position="179"/>
        <end position="202"/>
    </location>
</feature>
<evidence type="ECO:0000256" key="11">
    <source>
        <dbReference type="SAM" id="Phobius"/>
    </source>
</evidence>
<keyword evidence="9 11" id="KW-0472">Membrane</keyword>
<keyword evidence="8 11" id="KW-1133">Transmembrane helix</keyword>
<dbReference type="RefSeq" id="WP_354661559.1">
    <property type="nucleotide sequence ID" value="NZ_JBEXAC010000002.1"/>
</dbReference>
<dbReference type="Pfam" id="PF13715">
    <property type="entry name" value="CarbopepD_reg_2"/>
    <property type="match status" value="1"/>
</dbReference>
<dbReference type="InterPro" id="IPR037682">
    <property type="entry name" value="TonB_C"/>
</dbReference>
<evidence type="ECO:0000256" key="2">
    <source>
        <dbReference type="ARBA" id="ARBA00006555"/>
    </source>
</evidence>
<evidence type="ECO:0000256" key="3">
    <source>
        <dbReference type="ARBA" id="ARBA00022448"/>
    </source>
</evidence>
<dbReference type="InterPro" id="IPR008969">
    <property type="entry name" value="CarboxyPept-like_regulatory"/>
</dbReference>
<dbReference type="Proteomes" id="UP001549749">
    <property type="component" value="Unassembled WGS sequence"/>
</dbReference>
<keyword evidence="7" id="KW-0653">Protein transport</keyword>
<evidence type="ECO:0000256" key="10">
    <source>
        <dbReference type="SAM" id="MobiDB-lite"/>
    </source>
</evidence>
<reference evidence="13 14" key="1">
    <citation type="submission" date="2024-06" db="EMBL/GenBank/DDBJ databases">
        <title>Chitinophaga defluvii sp. nov., isolated from municipal sewage.</title>
        <authorList>
            <person name="Zhang L."/>
        </authorList>
    </citation>
    <scope>NUCLEOTIDE SEQUENCE [LARGE SCALE GENOMIC DNA]</scope>
    <source>
        <strain evidence="13 14">H8</strain>
    </source>
</reference>
<keyword evidence="6 11" id="KW-0812">Transmembrane</keyword>
<dbReference type="Gene3D" id="2.60.40.1120">
    <property type="entry name" value="Carboxypeptidase-like, regulatory domain"/>
    <property type="match status" value="1"/>
</dbReference>
<evidence type="ECO:0000313" key="13">
    <source>
        <dbReference type="EMBL" id="MET6998994.1"/>
    </source>
</evidence>
<dbReference type="SUPFAM" id="SSF74653">
    <property type="entry name" value="TolA/TonB C-terminal domain"/>
    <property type="match status" value="1"/>
</dbReference>
<sequence>MPDKSSHKRPEVSAELIRQYLAGELDDKAMHALERQALDDPFLAEALEGFDQHPPDQQVHLDDLQARLAARVAASRQRKVVPMYSRWAAAAAILLLVTSGAWWIWHQQLPKERPIVRVEEQHADSAAAATPYANTMDSSHAPADAAADQAPATASVLQDKTPEPAIAAAPATRNALPATAPAQPALDQQKAAAKRQAPAPQIASTEAIAANNAASSAPSASAAKELPGPDNTIMYAKPAPPLNQLRIAKGEEKALHTEKEGVSLAMPDTSKVSGDITKQLQGKASGVVVTNEQPKGKIMIRGMASPSATNVRMLRGKVTDQANGSTLPGVVVSVPGKPQQGAVTNSQGEFVLQVDTGRMVDLSVSYIGFDSKQLRISPNDNNLNIALAENNKGLDDIVVVGKGVLAGSENNSEPRAYRRPEPDNGWKAYQQYLKNNTVYPDAEREKKLSGNVRVSFKVMGNGTLQDFKIIKSMGAAFDEEAIRVIKAGPSWIPASDFEPVRIRIKVPFTPAK</sequence>
<dbReference type="PROSITE" id="PS52015">
    <property type="entry name" value="TONB_CTD"/>
    <property type="match status" value="1"/>
</dbReference>
<protein>
    <submittedName>
        <fullName evidence="13">TonB family protein</fullName>
    </submittedName>
</protein>
<dbReference type="InterPro" id="IPR051045">
    <property type="entry name" value="TonB-dependent_transducer"/>
</dbReference>
<accession>A0ABV2T7J8</accession>
<keyword evidence="4" id="KW-1003">Cell membrane</keyword>
<keyword evidence="3" id="KW-0813">Transport</keyword>
<keyword evidence="5" id="KW-0997">Cell inner membrane</keyword>
<dbReference type="EMBL" id="JBEXAC010000002">
    <property type="protein sequence ID" value="MET6998994.1"/>
    <property type="molecule type" value="Genomic_DNA"/>
</dbReference>
<dbReference type="InterPro" id="IPR006260">
    <property type="entry name" value="TonB/TolA_C"/>
</dbReference>
<evidence type="ECO:0000259" key="12">
    <source>
        <dbReference type="PROSITE" id="PS52015"/>
    </source>
</evidence>
<organism evidence="13 14">
    <name type="scientific">Chitinophaga defluvii</name>
    <dbReference type="NCBI Taxonomy" id="3163343"/>
    <lineage>
        <taxon>Bacteria</taxon>
        <taxon>Pseudomonadati</taxon>
        <taxon>Bacteroidota</taxon>
        <taxon>Chitinophagia</taxon>
        <taxon>Chitinophagales</taxon>
        <taxon>Chitinophagaceae</taxon>
        <taxon>Chitinophaga</taxon>
    </lineage>
</organism>
<evidence type="ECO:0000256" key="4">
    <source>
        <dbReference type="ARBA" id="ARBA00022475"/>
    </source>
</evidence>
<dbReference type="Gene3D" id="3.30.1150.10">
    <property type="match status" value="1"/>
</dbReference>
<evidence type="ECO:0000313" key="14">
    <source>
        <dbReference type="Proteomes" id="UP001549749"/>
    </source>
</evidence>
<keyword evidence="14" id="KW-1185">Reference proteome</keyword>
<feature type="transmembrane region" description="Helical" evidence="11">
    <location>
        <begin position="84"/>
        <end position="105"/>
    </location>
</feature>
<comment type="caution">
    <text evidence="13">The sequence shown here is derived from an EMBL/GenBank/DDBJ whole genome shotgun (WGS) entry which is preliminary data.</text>
</comment>
<evidence type="ECO:0000256" key="8">
    <source>
        <dbReference type="ARBA" id="ARBA00022989"/>
    </source>
</evidence>
<evidence type="ECO:0000256" key="7">
    <source>
        <dbReference type="ARBA" id="ARBA00022927"/>
    </source>
</evidence>
<comment type="similarity">
    <text evidence="2">Belongs to the TonB family.</text>
</comment>
<name>A0ABV2T7J8_9BACT</name>
<dbReference type="PANTHER" id="PTHR33446">
    <property type="entry name" value="PROTEIN TONB-RELATED"/>
    <property type="match status" value="1"/>
</dbReference>
<evidence type="ECO:0000256" key="9">
    <source>
        <dbReference type="ARBA" id="ARBA00023136"/>
    </source>
</evidence>
<dbReference type="SUPFAM" id="SSF49464">
    <property type="entry name" value="Carboxypeptidase regulatory domain-like"/>
    <property type="match status" value="1"/>
</dbReference>
<comment type="subcellular location">
    <subcellularLocation>
        <location evidence="1">Cell inner membrane</location>
        <topology evidence="1">Single-pass membrane protein</topology>
        <orientation evidence="1">Periplasmic side</orientation>
    </subcellularLocation>
</comment>
<proteinExistence type="inferred from homology"/>
<dbReference type="NCBIfam" id="TIGR01352">
    <property type="entry name" value="tonB_Cterm"/>
    <property type="match status" value="1"/>
</dbReference>